<organism evidence="2 3">
    <name type="scientific">Geodia barretti</name>
    <name type="common">Barrett's horny sponge</name>
    <dbReference type="NCBI Taxonomy" id="519541"/>
    <lineage>
        <taxon>Eukaryota</taxon>
        <taxon>Metazoa</taxon>
        <taxon>Porifera</taxon>
        <taxon>Demospongiae</taxon>
        <taxon>Heteroscleromorpha</taxon>
        <taxon>Tetractinellida</taxon>
        <taxon>Astrophorina</taxon>
        <taxon>Geodiidae</taxon>
        <taxon>Geodia</taxon>
    </lineage>
</organism>
<keyword evidence="1" id="KW-0812">Transmembrane</keyword>
<reference evidence="2" key="1">
    <citation type="submission" date="2023-03" db="EMBL/GenBank/DDBJ databases">
        <authorList>
            <person name="Steffen K."/>
            <person name="Cardenas P."/>
        </authorList>
    </citation>
    <scope>NUCLEOTIDE SEQUENCE</scope>
</reference>
<sequence length="146" mass="16671">MQDMKKNCRTETLHQLFNMHTLKIRTVLHLLLFVDFFVLLPFPSFPNIAANSKRTKVKSLHIVRMRSELYRNSLRANAVTRSRMVHRNKNSKHYILPTGNTLGIIVTDRVPYGRGTIRLCCGTAGRHCFLRDSPAECGTVGKYALG</sequence>
<name>A0AA35SUV1_GEOBA</name>
<keyword evidence="3" id="KW-1185">Reference proteome</keyword>
<dbReference type="Proteomes" id="UP001174909">
    <property type="component" value="Unassembled WGS sequence"/>
</dbReference>
<proteinExistence type="predicted"/>
<evidence type="ECO:0000313" key="3">
    <source>
        <dbReference type="Proteomes" id="UP001174909"/>
    </source>
</evidence>
<feature type="transmembrane region" description="Helical" evidence="1">
    <location>
        <begin position="27"/>
        <end position="45"/>
    </location>
</feature>
<comment type="caution">
    <text evidence="2">The sequence shown here is derived from an EMBL/GenBank/DDBJ whole genome shotgun (WGS) entry which is preliminary data.</text>
</comment>
<evidence type="ECO:0000256" key="1">
    <source>
        <dbReference type="SAM" id="Phobius"/>
    </source>
</evidence>
<protein>
    <submittedName>
        <fullName evidence="2">Uncharacterized protein</fullName>
    </submittedName>
</protein>
<feature type="non-terminal residue" evidence="2">
    <location>
        <position position="146"/>
    </location>
</feature>
<evidence type="ECO:0000313" key="2">
    <source>
        <dbReference type="EMBL" id="CAI8036343.1"/>
    </source>
</evidence>
<keyword evidence="1" id="KW-1133">Transmembrane helix</keyword>
<keyword evidence="1" id="KW-0472">Membrane</keyword>
<dbReference type="AlphaFoldDB" id="A0AA35SUV1"/>
<gene>
    <name evidence="2" type="ORF">GBAR_LOCUS20366</name>
</gene>
<dbReference type="EMBL" id="CASHTH010002861">
    <property type="protein sequence ID" value="CAI8036343.1"/>
    <property type="molecule type" value="Genomic_DNA"/>
</dbReference>
<accession>A0AA35SUV1</accession>